<keyword evidence="2" id="KW-0238">DNA-binding</keyword>
<dbReference type="Gene3D" id="1.10.10.10">
    <property type="entry name" value="Winged helix-like DNA-binding domain superfamily/Winged helix DNA-binding domain"/>
    <property type="match status" value="1"/>
</dbReference>
<dbReference type="EMBL" id="JXAK01000058">
    <property type="protein sequence ID" value="KIL38532.1"/>
    <property type="molecule type" value="Genomic_DNA"/>
</dbReference>
<dbReference type="InterPro" id="IPR036390">
    <property type="entry name" value="WH_DNA-bd_sf"/>
</dbReference>
<dbReference type="SUPFAM" id="SSF46785">
    <property type="entry name" value="Winged helix' DNA-binding domain"/>
    <property type="match status" value="1"/>
</dbReference>
<dbReference type="SMART" id="SM00345">
    <property type="entry name" value="HTH_GNTR"/>
    <property type="match status" value="1"/>
</dbReference>
<comment type="caution">
    <text evidence="5">The sequence shown here is derived from an EMBL/GenBank/DDBJ whole genome shotgun (WGS) entry which is preliminary data.</text>
</comment>
<gene>
    <name evidence="5" type="ORF">SD70_25745</name>
</gene>
<reference evidence="5 6" key="1">
    <citation type="submission" date="2014-12" db="EMBL/GenBank/DDBJ databases">
        <title>Draft genome sequence of Paenibacillus kamchatkensis strain B-2647.</title>
        <authorList>
            <person name="Karlyshev A.V."/>
            <person name="Kudryashova E.B."/>
        </authorList>
    </citation>
    <scope>NUCLEOTIDE SEQUENCE [LARGE SCALE GENOMIC DNA]</scope>
    <source>
        <strain evidence="5 6">VKM B-2647</strain>
    </source>
</reference>
<dbReference type="InterPro" id="IPR036388">
    <property type="entry name" value="WH-like_DNA-bd_sf"/>
</dbReference>
<feature type="domain" description="HTH gntR-type" evidence="4">
    <location>
        <begin position="8"/>
        <end position="76"/>
    </location>
</feature>
<evidence type="ECO:0000313" key="5">
    <source>
        <dbReference type="EMBL" id="KIL38532.1"/>
    </source>
</evidence>
<accession>A0ABR5ADP9</accession>
<sequence>MDEFNASKPIYLQLADRIHRQIISGELKAGEKLPSIRDMGIKYSMNPNTVQRAYSELEREGILETKRGQGTFVSERQDHLVLQRDKLKHEQIGQFVHVMQEMGYSAAEILSGLEQYLNNIEKGDE</sequence>
<dbReference type="PANTHER" id="PTHR38445:SF6">
    <property type="entry name" value="GNTR-FAMILY TRANSCRIPTIONAL REGULATOR"/>
    <property type="match status" value="1"/>
</dbReference>
<dbReference type="Proteomes" id="UP000031967">
    <property type="component" value="Unassembled WGS sequence"/>
</dbReference>
<evidence type="ECO:0000259" key="4">
    <source>
        <dbReference type="PROSITE" id="PS50949"/>
    </source>
</evidence>
<dbReference type="RefSeq" id="WP_041050970.1">
    <property type="nucleotide sequence ID" value="NZ_JXAK01000058.1"/>
</dbReference>
<dbReference type="PROSITE" id="PS50949">
    <property type="entry name" value="HTH_GNTR"/>
    <property type="match status" value="1"/>
</dbReference>
<evidence type="ECO:0000256" key="3">
    <source>
        <dbReference type="ARBA" id="ARBA00023163"/>
    </source>
</evidence>
<evidence type="ECO:0000256" key="1">
    <source>
        <dbReference type="ARBA" id="ARBA00023015"/>
    </source>
</evidence>
<evidence type="ECO:0000313" key="6">
    <source>
        <dbReference type="Proteomes" id="UP000031967"/>
    </source>
</evidence>
<protein>
    <submittedName>
        <fullName evidence="5">Transcriptional regulator</fullName>
    </submittedName>
</protein>
<evidence type="ECO:0000256" key="2">
    <source>
        <dbReference type="ARBA" id="ARBA00023125"/>
    </source>
</evidence>
<name>A0ABR5ADP9_9BACL</name>
<organism evidence="5 6">
    <name type="scientific">Gordoniibacillus kamchatkensis</name>
    <dbReference type="NCBI Taxonomy" id="1590651"/>
    <lineage>
        <taxon>Bacteria</taxon>
        <taxon>Bacillati</taxon>
        <taxon>Bacillota</taxon>
        <taxon>Bacilli</taxon>
        <taxon>Bacillales</taxon>
        <taxon>Paenibacillaceae</taxon>
        <taxon>Gordoniibacillus</taxon>
    </lineage>
</organism>
<dbReference type="CDD" id="cd07377">
    <property type="entry name" value="WHTH_GntR"/>
    <property type="match status" value="1"/>
</dbReference>
<keyword evidence="1" id="KW-0805">Transcription regulation</keyword>
<keyword evidence="3" id="KW-0804">Transcription</keyword>
<dbReference type="PANTHER" id="PTHR38445">
    <property type="entry name" value="HTH-TYPE TRANSCRIPTIONAL REPRESSOR YTRA"/>
    <property type="match status" value="1"/>
</dbReference>
<keyword evidence="6" id="KW-1185">Reference proteome</keyword>
<dbReference type="InterPro" id="IPR000524">
    <property type="entry name" value="Tscrpt_reg_HTH_GntR"/>
</dbReference>
<proteinExistence type="predicted"/>
<dbReference type="Pfam" id="PF00392">
    <property type="entry name" value="GntR"/>
    <property type="match status" value="1"/>
</dbReference>